<dbReference type="AlphaFoldDB" id="A0A0D6XRP7"/>
<proteinExistence type="inferred from homology"/>
<dbReference type="OrthoDB" id="2241086at2"/>
<evidence type="ECO:0000256" key="5">
    <source>
        <dbReference type="SAM" id="SignalP"/>
    </source>
</evidence>
<keyword evidence="9" id="KW-1185">Reference proteome</keyword>
<feature type="chain" id="PRO_5043119809" evidence="5">
    <location>
        <begin position="20"/>
        <end position="305"/>
    </location>
</feature>
<comment type="similarity">
    <text evidence="2">Belongs to the bacterial solute-binding protein 8 family.</text>
</comment>
<name>A0A0D6XRP7_9STAP</name>
<dbReference type="PROSITE" id="PS50983">
    <property type="entry name" value="FE_B12_PBP"/>
    <property type="match status" value="1"/>
</dbReference>
<dbReference type="PROSITE" id="PS51257">
    <property type="entry name" value="PROKAR_LIPOPROTEIN"/>
    <property type="match status" value="1"/>
</dbReference>
<evidence type="ECO:0000313" key="10">
    <source>
        <dbReference type="Proteomes" id="UP000254100"/>
    </source>
</evidence>
<evidence type="ECO:0000259" key="6">
    <source>
        <dbReference type="PROSITE" id="PS50983"/>
    </source>
</evidence>
<dbReference type="EMBL" id="UHDT01000001">
    <property type="protein sequence ID" value="SUM58219.1"/>
    <property type="molecule type" value="Genomic_DNA"/>
</dbReference>
<dbReference type="RefSeq" id="WP_044359643.1">
    <property type="nucleotide sequence ID" value="NZ_JXWY01000031.1"/>
</dbReference>
<dbReference type="Pfam" id="PF01497">
    <property type="entry name" value="Peripla_BP_2"/>
    <property type="match status" value="1"/>
</dbReference>
<comment type="subcellular location">
    <subcellularLocation>
        <location evidence="1">Cell envelope</location>
    </subcellularLocation>
</comment>
<evidence type="ECO:0000256" key="1">
    <source>
        <dbReference type="ARBA" id="ARBA00004196"/>
    </source>
</evidence>
<evidence type="ECO:0000313" key="9">
    <source>
        <dbReference type="Proteomes" id="UP000032366"/>
    </source>
</evidence>
<keyword evidence="3" id="KW-0813">Transport</keyword>
<evidence type="ECO:0000256" key="3">
    <source>
        <dbReference type="ARBA" id="ARBA00022448"/>
    </source>
</evidence>
<keyword evidence="4 5" id="KW-0732">Signal</keyword>
<protein>
    <submittedName>
        <fullName evidence="8">ABC-type cobalamin Fe3+-siderophores transport system periplasmic component</fullName>
    </submittedName>
    <submittedName>
        <fullName evidence="7">Ferrichrome ABC transporter substrate-binding protein</fullName>
    </submittedName>
</protein>
<dbReference type="Proteomes" id="UP000032366">
    <property type="component" value="Unassembled WGS sequence"/>
</dbReference>
<dbReference type="SUPFAM" id="SSF53807">
    <property type="entry name" value="Helical backbone' metal receptor"/>
    <property type="match status" value="1"/>
</dbReference>
<dbReference type="STRING" id="569857.TP70_04080"/>
<dbReference type="InterPro" id="IPR051313">
    <property type="entry name" value="Bact_iron-sidero_bind"/>
</dbReference>
<dbReference type="PANTHER" id="PTHR30532">
    <property type="entry name" value="IRON III DICITRATE-BINDING PERIPLASMIC PROTEIN"/>
    <property type="match status" value="1"/>
</dbReference>
<evidence type="ECO:0000256" key="4">
    <source>
        <dbReference type="ARBA" id="ARBA00022729"/>
    </source>
</evidence>
<reference evidence="7 9" key="1">
    <citation type="submission" date="2015-01" db="EMBL/GenBank/DDBJ databases">
        <authorList>
            <person name="Guo J."/>
        </authorList>
    </citation>
    <scope>NUCLEOTIDE SEQUENCE [LARGE SCALE GENOMIC DNA]</scope>
    <source>
        <strain evidence="7 9">DSM 22147</strain>
    </source>
</reference>
<organism evidence="8 10">
    <name type="scientific">Staphylococcus microti</name>
    <dbReference type="NCBI Taxonomy" id="569857"/>
    <lineage>
        <taxon>Bacteria</taxon>
        <taxon>Bacillati</taxon>
        <taxon>Bacillota</taxon>
        <taxon>Bacilli</taxon>
        <taxon>Bacillales</taxon>
        <taxon>Staphylococcaceae</taxon>
        <taxon>Staphylococcus</taxon>
    </lineage>
</organism>
<evidence type="ECO:0000313" key="7">
    <source>
        <dbReference type="EMBL" id="KIX91130.1"/>
    </source>
</evidence>
<dbReference type="EMBL" id="JXWY01000031">
    <property type="protein sequence ID" value="KIX91130.1"/>
    <property type="molecule type" value="Genomic_DNA"/>
</dbReference>
<evidence type="ECO:0000313" key="8">
    <source>
        <dbReference type="EMBL" id="SUM58219.1"/>
    </source>
</evidence>
<dbReference type="GO" id="GO:0030288">
    <property type="term" value="C:outer membrane-bounded periplasmic space"/>
    <property type="evidence" value="ECO:0007669"/>
    <property type="project" value="TreeGrafter"/>
</dbReference>
<feature type="domain" description="Fe/B12 periplasmic-binding" evidence="6">
    <location>
        <begin position="53"/>
        <end position="305"/>
    </location>
</feature>
<gene>
    <name evidence="8" type="primary">fhuD_2</name>
    <name evidence="8" type="ORF">NCTC13832_01967</name>
    <name evidence="7" type="ORF">TP70_04080</name>
</gene>
<reference evidence="8 10" key="2">
    <citation type="submission" date="2018-06" db="EMBL/GenBank/DDBJ databases">
        <authorList>
            <consortium name="Pathogen Informatics"/>
            <person name="Doyle S."/>
        </authorList>
    </citation>
    <scope>NUCLEOTIDE SEQUENCE [LARGE SCALE GENOMIC DNA]</scope>
    <source>
        <strain evidence="8 10">NCTC13832</strain>
    </source>
</reference>
<feature type="signal peptide" evidence="5">
    <location>
        <begin position="1"/>
        <end position="19"/>
    </location>
</feature>
<evidence type="ECO:0000256" key="2">
    <source>
        <dbReference type="ARBA" id="ARBA00008814"/>
    </source>
</evidence>
<sequence>MKRLLLSLIALVFVLAACGQNGEVNKSKSEMQTISLKTADGSEKVDIPKDPKRIVVLSPTYAGGLKYLDANIAGVVESIDQSPVLSKQFKNVKKVGAEDIEKVATLKPDLILTYNTDKNVKKLKKIAPTLAIDYGKYNYLEQQELLGQIVGKEDEVKKWKEDWEQKTAQDGKEIKKHLGEDVSVSIFEDFDKKIYAYGKNWGRGSEVVYQAFGLAMPTELEKATEKEGWTEISKEEIAKYAGDVVVSAQTKDSAEPEFQQTDMWKNLPAVQNDRVIKVDSNVYWYNDPYTLEVMRKGLKEQLMNK</sequence>
<dbReference type="InterPro" id="IPR002491">
    <property type="entry name" value="ABC_transptr_periplasmic_BD"/>
</dbReference>
<dbReference type="Proteomes" id="UP000254100">
    <property type="component" value="Unassembled WGS sequence"/>
</dbReference>
<dbReference type="PANTHER" id="PTHR30532:SF26">
    <property type="entry name" value="IRON(3+)-HYDROXAMATE-BINDING PROTEIN FHUD"/>
    <property type="match status" value="1"/>
</dbReference>
<dbReference type="GO" id="GO:1901678">
    <property type="term" value="P:iron coordination entity transport"/>
    <property type="evidence" value="ECO:0007669"/>
    <property type="project" value="UniProtKB-ARBA"/>
</dbReference>
<accession>A0A0D6XRP7</accession>
<dbReference type="Gene3D" id="3.40.50.1980">
    <property type="entry name" value="Nitrogenase molybdenum iron protein domain"/>
    <property type="match status" value="2"/>
</dbReference>